<reference evidence="2 3" key="1">
    <citation type="journal article" date="2014" name="Genome Announc.">
        <title>Draft Genome Sequence of the Boron-Tolerant and Moderately Halotolerant Bacterium Gracilibacillus boraciitolerans JCM 21714T.</title>
        <authorList>
            <person name="Ahmed I."/>
            <person name="Oshima K."/>
            <person name="Suda W."/>
            <person name="Kitamura K."/>
            <person name="Iida T."/>
            <person name="Ohmori Y."/>
            <person name="Fujiwara T."/>
            <person name="Hattori M."/>
            <person name="Ohkuma M."/>
        </authorList>
    </citation>
    <scope>NUCLEOTIDE SEQUENCE [LARGE SCALE GENOMIC DNA]</scope>
    <source>
        <strain evidence="2 3">JCM 21714</strain>
    </source>
</reference>
<evidence type="ECO:0000313" key="3">
    <source>
        <dbReference type="Proteomes" id="UP000019102"/>
    </source>
</evidence>
<sequence length="69" mass="8188">MQNKKSELNHFDEMMFGRRQAENNSTSEESDKTDETDESFDLYQTIQLLNVTYQKLSPLKNLIKNPFKK</sequence>
<keyword evidence="3" id="KW-1185">Reference proteome</keyword>
<accession>W4VJL7</accession>
<name>W4VJL7_9BACI</name>
<comment type="caution">
    <text evidence="2">The sequence shown here is derived from an EMBL/GenBank/DDBJ whole genome shotgun (WGS) entry which is preliminary data.</text>
</comment>
<dbReference type="Proteomes" id="UP000019102">
    <property type="component" value="Unassembled WGS sequence"/>
</dbReference>
<dbReference type="eggNOG" id="ENOG50308P0">
    <property type="taxonomic scope" value="Bacteria"/>
</dbReference>
<dbReference type="STRING" id="1298598.JCM21714_2693"/>
<gene>
    <name evidence="2" type="ORF">JCM21714_2693</name>
</gene>
<organism evidence="2 3">
    <name type="scientific">Gracilibacillus boraciitolerans JCM 21714</name>
    <dbReference type="NCBI Taxonomy" id="1298598"/>
    <lineage>
        <taxon>Bacteria</taxon>
        <taxon>Bacillati</taxon>
        <taxon>Bacillota</taxon>
        <taxon>Bacilli</taxon>
        <taxon>Bacillales</taxon>
        <taxon>Bacillaceae</taxon>
        <taxon>Gracilibacillus</taxon>
    </lineage>
</organism>
<evidence type="ECO:0000313" key="2">
    <source>
        <dbReference type="EMBL" id="GAE93595.1"/>
    </source>
</evidence>
<feature type="region of interest" description="Disordered" evidence="1">
    <location>
        <begin position="1"/>
        <end position="38"/>
    </location>
</feature>
<dbReference type="AlphaFoldDB" id="W4VJL7"/>
<protein>
    <submittedName>
        <fullName evidence="2">Uncharacterized protein</fullName>
    </submittedName>
</protein>
<proteinExistence type="predicted"/>
<feature type="compositionally biased region" description="Basic and acidic residues" evidence="1">
    <location>
        <begin position="1"/>
        <end position="21"/>
    </location>
</feature>
<evidence type="ECO:0000256" key="1">
    <source>
        <dbReference type="SAM" id="MobiDB-lite"/>
    </source>
</evidence>
<dbReference type="EMBL" id="BAVS01000014">
    <property type="protein sequence ID" value="GAE93595.1"/>
    <property type="molecule type" value="Genomic_DNA"/>
</dbReference>
<dbReference type="RefSeq" id="WP_035723918.1">
    <property type="nucleotide sequence ID" value="NZ_BAVS01000014.1"/>
</dbReference>